<keyword evidence="2" id="KW-0288">FMN</keyword>
<sequence>MKKILILDGGPRKNNNTAKLLASAREGAVSAGASVETIDLYNLNFTDCRSCLACKNKKIAVPWKCYWKDGLTETLEKVYEADAIIIGSPIYFGEPTGEVRSFMVRSTFPALSYDDYKSTFTGKIDVGIILTMNADQNYYDEHYKPRMEEYFWPFHFLNGKTEILASCDTLQVPDYSRYRMASWDETKKKAHHAEQFPKDLQAAFDLGKRLASQQ</sequence>
<protein>
    <submittedName>
        <fullName evidence="4">Flavodoxin family protein</fullName>
    </submittedName>
</protein>
<proteinExistence type="predicted"/>
<dbReference type="EMBL" id="VULN01000009">
    <property type="protein sequence ID" value="MSS82412.1"/>
    <property type="molecule type" value="Genomic_DNA"/>
</dbReference>
<keyword evidence="1" id="KW-0285">Flavoprotein</keyword>
<dbReference type="PANTHER" id="PTHR43278:SF2">
    <property type="entry name" value="IRON-SULFUR FLAVOPROTEIN"/>
    <property type="match status" value="1"/>
</dbReference>
<evidence type="ECO:0000313" key="5">
    <source>
        <dbReference type="Proteomes" id="UP000441455"/>
    </source>
</evidence>
<name>A0A6N7W1U2_ACIFE</name>
<dbReference type="InterPro" id="IPR029039">
    <property type="entry name" value="Flavoprotein-like_sf"/>
</dbReference>
<feature type="domain" description="NADPH-dependent FMN reductase-like" evidence="3">
    <location>
        <begin position="3"/>
        <end position="124"/>
    </location>
</feature>
<dbReference type="Proteomes" id="UP000441455">
    <property type="component" value="Unassembled WGS sequence"/>
</dbReference>
<evidence type="ECO:0000256" key="2">
    <source>
        <dbReference type="ARBA" id="ARBA00022643"/>
    </source>
</evidence>
<dbReference type="SUPFAM" id="SSF52218">
    <property type="entry name" value="Flavoproteins"/>
    <property type="match status" value="1"/>
</dbReference>
<dbReference type="InterPro" id="IPR051796">
    <property type="entry name" value="ISF_SsuE-like"/>
</dbReference>
<reference evidence="4 5" key="1">
    <citation type="submission" date="2019-08" db="EMBL/GenBank/DDBJ databases">
        <title>In-depth cultivation of the pig gut microbiome towards novel bacterial diversity and tailored functional studies.</title>
        <authorList>
            <person name="Wylensek D."/>
            <person name="Hitch T.C.A."/>
            <person name="Clavel T."/>
        </authorList>
    </citation>
    <scope>NUCLEOTIDE SEQUENCE [LARGE SCALE GENOMIC DNA]</scope>
    <source>
        <strain evidence="4 5">WCA-389-WT-5B</strain>
    </source>
</reference>
<dbReference type="AlphaFoldDB" id="A0A6N7W1U2"/>
<evidence type="ECO:0000313" key="4">
    <source>
        <dbReference type="EMBL" id="MSS82412.1"/>
    </source>
</evidence>
<dbReference type="Pfam" id="PF03358">
    <property type="entry name" value="FMN_red"/>
    <property type="match status" value="1"/>
</dbReference>
<comment type="caution">
    <text evidence="4">The sequence shown here is derived from an EMBL/GenBank/DDBJ whole genome shotgun (WGS) entry which is preliminary data.</text>
</comment>
<dbReference type="InterPro" id="IPR005025">
    <property type="entry name" value="FMN_Rdtase-like_dom"/>
</dbReference>
<dbReference type="PANTHER" id="PTHR43278">
    <property type="entry name" value="NAD(P)H-DEPENDENT FMN-CONTAINING OXIDOREDUCTASE YWQN-RELATED"/>
    <property type="match status" value="1"/>
</dbReference>
<organism evidence="4 5">
    <name type="scientific">Acidaminococcus fermentans</name>
    <dbReference type="NCBI Taxonomy" id="905"/>
    <lineage>
        <taxon>Bacteria</taxon>
        <taxon>Bacillati</taxon>
        <taxon>Bacillota</taxon>
        <taxon>Negativicutes</taxon>
        <taxon>Acidaminococcales</taxon>
        <taxon>Acidaminococcaceae</taxon>
        <taxon>Acidaminococcus</taxon>
    </lineage>
</organism>
<dbReference type="GO" id="GO:0016491">
    <property type="term" value="F:oxidoreductase activity"/>
    <property type="evidence" value="ECO:0007669"/>
    <property type="project" value="InterPro"/>
</dbReference>
<evidence type="ECO:0000256" key="1">
    <source>
        <dbReference type="ARBA" id="ARBA00022630"/>
    </source>
</evidence>
<dbReference type="Gene3D" id="3.40.50.360">
    <property type="match status" value="1"/>
</dbReference>
<accession>A0A6N7W1U2</accession>
<gene>
    <name evidence="4" type="ORF">FX155_07370</name>
</gene>
<evidence type="ECO:0000259" key="3">
    <source>
        <dbReference type="Pfam" id="PF03358"/>
    </source>
</evidence>
<dbReference type="OrthoDB" id="6398207at2"/>
<dbReference type="RefSeq" id="WP_022487521.1">
    <property type="nucleotide sequence ID" value="NZ_CALEXD010000023.1"/>
</dbReference>